<comment type="caution">
    <text evidence="1">The sequence shown here is derived from an EMBL/GenBank/DDBJ whole genome shotgun (WGS) entry which is preliminary data.</text>
</comment>
<dbReference type="EMBL" id="RZNH01000010">
    <property type="protein sequence ID" value="NOU59782.1"/>
    <property type="molecule type" value="Genomic_DNA"/>
</dbReference>
<dbReference type="Pfam" id="PF11964">
    <property type="entry name" value="SpoIIAA-like"/>
    <property type="match status" value="1"/>
</dbReference>
<name>A0ABX1WUS8_9BACT</name>
<dbReference type="InterPro" id="IPR021866">
    <property type="entry name" value="SpoIIAA-like"/>
</dbReference>
<dbReference type="RefSeq" id="WP_171595052.1">
    <property type="nucleotide sequence ID" value="NZ_RZNH01000010.1"/>
</dbReference>
<proteinExistence type="predicted"/>
<organism evidence="1 2">
    <name type="scientific">Marinifilum caeruleilacunae</name>
    <dbReference type="NCBI Taxonomy" id="2499076"/>
    <lineage>
        <taxon>Bacteria</taxon>
        <taxon>Pseudomonadati</taxon>
        <taxon>Bacteroidota</taxon>
        <taxon>Bacteroidia</taxon>
        <taxon>Marinilabiliales</taxon>
        <taxon>Marinifilaceae</taxon>
    </lineage>
</organism>
<gene>
    <name evidence="1" type="ORF">ELS83_08110</name>
</gene>
<dbReference type="Gene3D" id="3.40.50.10600">
    <property type="entry name" value="SpoIIaa-like domains"/>
    <property type="match status" value="1"/>
</dbReference>
<keyword evidence="2" id="KW-1185">Reference proteome</keyword>
<dbReference type="InterPro" id="IPR038396">
    <property type="entry name" value="SpoIIAA-like_sf"/>
</dbReference>
<evidence type="ECO:0000313" key="2">
    <source>
        <dbReference type="Proteomes" id="UP000732105"/>
    </source>
</evidence>
<accession>A0ABX1WUS8</accession>
<reference evidence="1 2" key="1">
    <citation type="submission" date="2018-12" db="EMBL/GenBank/DDBJ databases">
        <title>Marinifilum JC070 sp. nov., a marine bacterium isolated from Yongle Blue Hole in the South China Sea.</title>
        <authorList>
            <person name="Fu T."/>
        </authorList>
    </citation>
    <scope>NUCLEOTIDE SEQUENCE [LARGE SCALE GENOMIC DNA]</scope>
    <source>
        <strain evidence="1 2">JC070</strain>
    </source>
</reference>
<evidence type="ECO:0000313" key="1">
    <source>
        <dbReference type="EMBL" id="NOU59782.1"/>
    </source>
</evidence>
<dbReference type="Proteomes" id="UP000732105">
    <property type="component" value="Unassembled WGS sequence"/>
</dbReference>
<evidence type="ECO:0008006" key="3">
    <source>
        <dbReference type="Google" id="ProtNLM"/>
    </source>
</evidence>
<protein>
    <recommendedName>
        <fullName evidence="3">STAS/SEC14 domain-containing protein</fullName>
    </recommendedName>
</protein>
<sequence length="147" mass="16902">MKYIRYSYLKNEKQLIIACSGKIIRTELIAEFQQMFSLLDIKTNVDVLIDVKNVNLKASIEASKIYTDFFNDDKLYRYINKIAVLADSPDQVVQTMLFMDGVKHLGTSIKIFSMESSATDWLNRKTDQQKTLSVHKALSKLVLRKAS</sequence>